<keyword evidence="3" id="KW-0614">Plasmid</keyword>
<evidence type="ECO:0000313" key="4">
    <source>
        <dbReference type="Proteomes" id="UP001231701"/>
    </source>
</evidence>
<reference evidence="3" key="1">
    <citation type="submission" date="2023-03" db="EMBL/GenBank/DDBJ databases">
        <title>Borrelidin-producing and root-colonizing Streptomyces rochei is a potent biopesticide for soil-borne oomycete-caused plant diseases.</title>
        <authorList>
            <person name="Zhou D."/>
            <person name="Wang X."/>
            <person name="Navarro-Munoz J.C."/>
            <person name="Li W."/>
            <person name="Li J."/>
            <person name="Jiu M."/>
            <person name="Deng S."/>
            <person name="Ye Y."/>
            <person name="Daly P."/>
            <person name="Wei L."/>
        </authorList>
    </citation>
    <scope>NUCLEOTIDE SEQUENCE</scope>
    <source>
        <strain evidence="3">JK1</strain>
        <plasmid evidence="3">unnamed</plasmid>
    </source>
</reference>
<dbReference type="InterPro" id="IPR036365">
    <property type="entry name" value="PGBD-like_sf"/>
</dbReference>
<sequence length="316" mass="32103">MTRTMVAPGDDVRPGRVLVEISGRPVFALRGAVPVYRDLRTGVRGGDVTQLRRALAIEGFTSTGDAEGVFGPATARAVAAFYGRLGYRPRLHEETGTAMVPTSELVFLSSFPARLEAMNAQVGGPVEADLLTLSAGELTVRGTVAPHEHGLLRKKQKVRIHSETTGLTTTGTVYSLDSGTALPAASADGGAGSDTAPASRGTGTTGSAPPDGGPGILVRPDKPLPAALAGRGVRLTVEAASSDGPVLTVPVSAVSGSADGTTTVTVLEPGGNRRRVEVRTGSTGDGLVEVAAIGSARLGAAEAVVVGLRTDREQAP</sequence>
<evidence type="ECO:0000256" key="1">
    <source>
        <dbReference type="SAM" id="MobiDB-lite"/>
    </source>
</evidence>
<dbReference type="GeneID" id="90947448"/>
<dbReference type="Proteomes" id="UP001231701">
    <property type="component" value="Plasmid unnamed"/>
</dbReference>
<feature type="region of interest" description="Disordered" evidence="1">
    <location>
        <begin position="185"/>
        <end position="222"/>
    </location>
</feature>
<protein>
    <submittedName>
        <fullName evidence="3">Peptidoglycan-binding domain-containing protein</fullName>
    </submittedName>
</protein>
<dbReference type="InterPro" id="IPR002477">
    <property type="entry name" value="Peptidoglycan-bd-like"/>
</dbReference>
<dbReference type="Gene3D" id="1.10.101.10">
    <property type="entry name" value="PGBD-like superfamily/PGBD"/>
    <property type="match status" value="1"/>
</dbReference>
<dbReference type="EMBL" id="CP121272">
    <property type="protein sequence ID" value="WMC90941.1"/>
    <property type="molecule type" value="Genomic_DNA"/>
</dbReference>
<dbReference type="Pfam" id="PF01471">
    <property type="entry name" value="PG_binding_1"/>
    <property type="match status" value="1"/>
</dbReference>
<dbReference type="AlphaFoldDB" id="A0AAX3ZUI4"/>
<organism evidence="3 4">
    <name type="scientific">Streptomyces rochei</name>
    <name type="common">Streptomyces parvullus</name>
    <dbReference type="NCBI Taxonomy" id="1928"/>
    <lineage>
        <taxon>Bacteria</taxon>
        <taxon>Bacillati</taxon>
        <taxon>Actinomycetota</taxon>
        <taxon>Actinomycetes</taxon>
        <taxon>Kitasatosporales</taxon>
        <taxon>Streptomycetaceae</taxon>
        <taxon>Streptomyces</taxon>
        <taxon>Streptomyces rochei group</taxon>
    </lineage>
</organism>
<evidence type="ECO:0000259" key="2">
    <source>
        <dbReference type="Pfam" id="PF01471"/>
    </source>
</evidence>
<dbReference type="SUPFAM" id="SSF47090">
    <property type="entry name" value="PGBD-like"/>
    <property type="match status" value="1"/>
</dbReference>
<name>A0AAX3ZUI4_STRRO</name>
<proteinExistence type="predicted"/>
<gene>
    <name evidence="3" type="ORF">P7W03_35455</name>
</gene>
<geneLocation type="plasmid" evidence="3 4">
    <name>unnamed</name>
</geneLocation>
<accession>A0AAX3ZUI4</accession>
<dbReference type="Gene3D" id="2.40.420.20">
    <property type="match status" value="1"/>
</dbReference>
<feature type="domain" description="Peptidoglycan binding-like" evidence="2">
    <location>
        <begin position="44"/>
        <end position="81"/>
    </location>
</feature>
<evidence type="ECO:0000313" key="3">
    <source>
        <dbReference type="EMBL" id="WMC90941.1"/>
    </source>
</evidence>
<feature type="compositionally biased region" description="Low complexity" evidence="1">
    <location>
        <begin position="185"/>
        <end position="199"/>
    </location>
</feature>
<dbReference type="RefSeq" id="WP_306693635.1">
    <property type="nucleotide sequence ID" value="NZ_CP121272.1"/>
</dbReference>
<dbReference type="InterPro" id="IPR036366">
    <property type="entry name" value="PGBDSf"/>
</dbReference>